<organism evidence="1 2">
    <name type="scientific">Rapidithrix thailandica</name>
    <dbReference type="NCBI Taxonomy" id="413964"/>
    <lineage>
        <taxon>Bacteria</taxon>
        <taxon>Pseudomonadati</taxon>
        <taxon>Bacteroidota</taxon>
        <taxon>Cytophagia</taxon>
        <taxon>Cytophagales</taxon>
        <taxon>Flammeovirgaceae</taxon>
        <taxon>Rapidithrix</taxon>
    </lineage>
</organism>
<dbReference type="EMBL" id="JBDKWZ010000025">
    <property type="protein sequence ID" value="MEN7551674.1"/>
    <property type="molecule type" value="Genomic_DNA"/>
</dbReference>
<evidence type="ECO:0000313" key="1">
    <source>
        <dbReference type="EMBL" id="MEN7551674.1"/>
    </source>
</evidence>
<dbReference type="RefSeq" id="WP_346824453.1">
    <property type="nucleotide sequence ID" value="NZ_JBDKWZ010000025.1"/>
</dbReference>
<accession>A0AAW9SH76</accession>
<gene>
    <name evidence="1" type="ORF">AAG747_27410</name>
</gene>
<evidence type="ECO:0000313" key="2">
    <source>
        <dbReference type="Proteomes" id="UP001403385"/>
    </source>
</evidence>
<name>A0AAW9SH76_9BACT</name>
<comment type="caution">
    <text evidence="1">The sequence shown here is derived from an EMBL/GenBank/DDBJ whole genome shotgun (WGS) entry which is preliminary data.</text>
</comment>
<reference evidence="1 2" key="1">
    <citation type="submission" date="2024-04" db="EMBL/GenBank/DDBJ databases">
        <title>Novel genus in family Flammeovirgaceae.</title>
        <authorList>
            <person name="Nguyen T.H."/>
            <person name="Vuong T.Q."/>
            <person name="Le H."/>
            <person name="Kim S.-G."/>
        </authorList>
    </citation>
    <scope>NUCLEOTIDE SEQUENCE [LARGE SCALE GENOMIC DNA]</scope>
    <source>
        <strain evidence="1 2">JCM 23209</strain>
    </source>
</reference>
<dbReference type="AlphaFoldDB" id="A0AAW9SH76"/>
<protein>
    <submittedName>
        <fullName evidence="1">Uncharacterized protein</fullName>
    </submittedName>
</protein>
<dbReference type="Proteomes" id="UP001403385">
    <property type="component" value="Unassembled WGS sequence"/>
</dbReference>
<proteinExistence type="predicted"/>
<sequence length="502" mass="58863">MIDQLDPNLSSTWGRYNHYLKESILNGRLEEAIRFAEELKQPELAFTSGQYPLNWALLYACNEEPEKALNIIRKAFEYGYKNFWRFDPDSHGWGSNPSDEYLRMKPIHEHPAIQSYVKSVYNGKVSPWGMDIRKTPFCWFEKSELSRKNERCSLSKKKLEKGSTVYQFRFFNGSYDIPSQPFCADIEAFDQDEEANANRDKYFQNKYHLEEYRFKVSYSHPLINAFWHRLEDFDLLKTLQWIAEPPVNPTPYVRYSFDEQPLPVYDVNCREKTVEIPINYGTGGEFVDLLYSLIKCGYWKDIFRLLPQLSSHFPFVLLLFQSSDIREEVAAYLGMEELPELMDIALKPYNRKSPKEVQRLANFGKQHPEMLDKLATCLRYYECHLYSNYSPGVNWLFQEFTAFERAKGGGLLDFFIYAPERIPVLAEMKSGEYFVVGLSSGAIDAYSNSLPFLYRTVTLNAVVTGSKSAKKWMDLPLHIQKSNFYKQFKAVHKHTLKLIKQW</sequence>
<keyword evidence="2" id="KW-1185">Reference proteome</keyword>